<dbReference type="GO" id="GO:0005737">
    <property type="term" value="C:cytoplasm"/>
    <property type="evidence" value="ECO:0007669"/>
    <property type="project" value="TreeGrafter"/>
</dbReference>
<proteinExistence type="predicted"/>
<evidence type="ECO:0000256" key="3">
    <source>
        <dbReference type="ARBA" id="ARBA00022771"/>
    </source>
</evidence>
<dbReference type="InterPro" id="IPR038508">
    <property type="entry name" value="ArfGAP_dom_sf"/>
</dbReference>
<keyword evidence="1" id="KW-0343">GTPase activation</keyword>
<dbReference type="GO" id="GO:0005096">
    <property type="term" value="F:GTPase activator activity"/>
    <property type="evidence" value="ECO:0007669"/>
    <property type="project" value="UniProtKB-KW"/>
</dbReference>
<dbReference type="Pfam" id="PF01412">
    <property type="entry name" value="ArfGap"/>
    <property type="match status" value="1"/>
</dbReference>
<dbReference type="AlphaFoldDB" id="A0A7R9PUC5"/>
<keyword evidence="3 5" id="KW-0863">Zinc-finger</keyword>
<dbReference type="OrthoDB" id="73919at2759"/>
<evidence type="ECO:0000259" key="7">
    <source>
        <dbReference type="PROSITE" id="PS50115"/>
    </source>
</evidence>
<evidence type="ECO:0000256" key="6">
    <source>
        <dbReference type="SAM" id="MobiDB-lite"/>
    </source>
</evidence>
<dbReference type="SUPFAM" id="SSF57863">
    <property type="entry name" value="ArfGap/RecO-like zinc finger"/>
    <property type="match status" value="1"/>
</dbReference>
<dbReference type="EMBL" id="OC855010">
    <property type="protein sequence ID" value="CAD7620993.1"/>
    <property type="molecule type" value="Genomic_DNA"/>
</dbReference>
<feature type="region of interest" description="Disordered" evidence="6">
    <location>
        <begin position="465"/>
        <end position="489"/>
    </location>
</feature>
<feature type="region of interest" description="Disordered" evidence="6">
    <location>
        <begin position="151"/>
        <end position="186"/>
    </location>
</feature>
<dbReference type="Proteomes" id="UP000759131">
    <property type="component" value="Unassembled WGS sequence"/>
</dbReference>
<dbReference type="InterPro" id="IPR051718">
    <property type="entry name" value="ARF_GTPase-activating"/>
</dbReference>
<keyword evidence="2" id="KW-0479">Metal-binding</keyword>
<dbReference type="PRINTS" id="PR00405">
    <property type="entry name" value="REVINTRACTNG"/>
</dbReference>
<protein>
    <recommendedName>
        <fullName evidence="7">Arf-GAP domain-containing protein</fullName>
    </recommendedName>
</protein>
<evidence type="ECO:0000256" key="1">
    <source>
        <dbReference type="ARBA" id="ARBA00022468"/>
    </source>
</evidence>
<dbReference type="InterPro" id="IPR001164">
    <property type="entry name" value="ArfGAP_dom"/>
</dbReference>
<organism evidence="8">
    <name type="scientific">Medioppia subpectinata</name>
    <dbReference type="NCBI Taxonomy" id="1979941"/>
    <lineage>
        <taxon>Eukaryota</taxon>
        <taxon>Metazoa</taxon>
        <taxon>Ecdysozoa</taxon>
        <taxon>Arthropoda</taxon>
        <taxon>Chelicerata</taxon>
        <taxon>Arachnida</taxon>
        <taxon>Acari</taxon>
        <taxon>Acariformes</taxon>
        <taxon>Sarcoptiformes</taxon>
        <taxon>Oribatida</taxon>
        <taxon>Brachypylina</taxon>
        <taxon>Oppioidea</taxon>
        <taxon>Oppiidae</taxon>
        <taxon>Medioppia</taxon>
    </lineage>
</organism>
<dbReference type="EMBL" id="CAJPIZ010000435">
    <property type="protein sequence ID" value="CAG2101423.1"/>
    <property type="molecule type" value="Genomic_DNA"/>
</dbReference>
<feature type="region of interest" description="Disordered" evidence="6">
    <location>
        <begin position="248"/>
        <end position="268"/>
    </location>
</feature>
<keyword evidence="4" id="KW-0862">Zinc</keyword>
<dbReference type="GO" id="GO:0008270">
    <property type="term" value="F:zinc ion binding"/>
    <property type="evidence" value="ECO:0007669"/>
    <property type="project" value="UniProtKB-KW"/>
</dbReference>
<evidence type="ECO:0000256" key="4">
    <source>
        <dbReference type="ARBA" id="ARBA00022833"/>
    </source>
</evidence>
<dbReference type="InterPro" id="IPR037278">
    <property type="entry name" value="ARFGAP/RecO"/>
</dbReference>
<dbReference type="SMART" id="SM00105">
    <property type="entry name" value="ArfGap"/>
    <property type="match status" value="1"/>
</dbReference>
<dbReference type="PANTHER" id="PTHR45705:SF1">
    <property type="entry name" value="FI20236P1"/>
    <property type="match status" value="1"/>
</dbReference>
<evidence type="ECO:0000313" key="9">
    <source>
        <dbReference type="Proteomes" id="UP000759131"/>
    </source>
</evidence>
<dbReference type="FunFam" id="1.10.220.150:FF:000009">
    <property type="entry name" value="stromal membrane-associated protein 1 isoform X1"/>
    <property type="match status" value="1"/>
</dbReference>
<dbReference type="InterPro" id="IPR044732">
    <property type="entry name" value="ArfGAP_SMAP1-like"/>
</dbReference>
<evidence type="ECO:0000256" key="5">
    <source>
        <dbReference type="PROSITE-ProRule" id="PRU00288"/>
    </source>
</evidence>
<evidence type="ECO:0000256" key="2">
    <source>
        <dbReference type="ARBA" id="ARBA00022723"/>
    </source>
</evidence>
<dbReference type="PROSITE" id="PS50115">
    <property type="entry name" value="ARFGAP"/>
    <property type="match status" value="1"/>
</dbReference>
<name>A0A7R9PUC5_9ACAR</name>
<reference evidence="8" key="1">
    <citation type="submission" date="2020-11" db="EMBL/GenBank/DDBJ databases">
        <authorList>
            <person name="Tran Van P."/>
        </authorList>
    </citation>
    <scope>NUCLEOTIDE SEQUENCE</scope>
</reference>
<keyword evidence="9" id="KW-1185">Reference proteome</keyword>
<dbReference type="CDD" id="cd08839">
    <property type="entry name" value="ArfGap_SMAP"/>
    <property type="match status" value="1"/>
</dbReference>
<gene>
    <name evidence="8" type="ORF">OSB1V03_LOCUS1473</name>
</gene>
<evidence type="ECO:0000313" key="8">
    <source>
        <dbReference type="EMBL" id="CAD7620993.1"/>
    </source>
</evidence>
<feature type="domain" description="Arf-GAP" evidence="7">
    <location>
        <begin position="19"/>
        <end position="137"/>
    </location>
</feature>
<dbReference type="Gene3D" id="1.10.220.150">
    <property type="entry name" value="Arf GTPase activating protein"/>
    <property type="match status" value="1"/>
</dbReference>
<accession>A0A7R9PUC5</accession>
<dbReference type="PANTHER" id="PTHR45705">
    <property type="entry name" value="FI20236P1"/>
    <property type="match status" value="1"/>
</dbReference>
<feature type="compositionally biased region" description="Polar residues" evidence="6">
    <location>
        <begin position="250"/>
        <end position="264"/>
    </location>
</feature>
<sequence>MAFNKLEKEKQKLVSEKCQSILVTLLRDEDNKYCVDCDAKGPRWASWNLGIFLCIRCAGIHRNLGVHISRVKSVNLDAWTPEQIACIQNMGNSKARAVYEANLPDNFRRPQTDSSLEAFVRAKYEQKKYIAKEWVEPPPPKPAFDIEEELRKEKEKKRNKNKSFQSSGTVGDIQANPLPRPSNSNSTLVTTAINAEKIVQKTENGKTSDDLLGLDMNSTANARPDDDSFGLFVSSLPSKETNCEIKAESKATSNEESDFFNQKAPTDDKKVMSKESILSLYGSAPPPSLPPTQQPIGSQSTQFNGLNSSLFMGQFGPNSQPMASQTPNPMFVSQNTGIDPLQAPMGQTSNLMSQSNFPLTTNPFLANTSKGSNFGQQTVQQLPQHMATLQLNPMPASNPNTNPIPNNNWFQMGPQSTGLPVPQPGGINPFMTGAPIPAGVPFGNNFGSAGLNSGSMFPQTDNSGSQWAFNGNQTLNQSSGVTASTNLWQ</sequence>